<feature type="transmembrane region" description="Helical" evidence="1">
    <location>
        <begin position="54"/>
        <end position="78"/>
    </location>
</feature>
<dbReference type="Proteomes" id="UP000276133">
    <property type="component" value="Unassembled WGS sequence"/>
</dbReference>
<dbReference type="AlphaFoldDB" id="A0A3M7T3U4"/>
<keyword evidence="1" id="KW-1133">Transmembrane helix</keyword>
<proteinExistence type="predicted"/>
<protein>
    <submittedName>
        <fullName evidence="2">ATP-binding cassette sub-family A member 2</fullName>
    </submittedName>
</protein>
<dbReference type="OrthoDB" id="6019247at2759"/>
<evidence type="ECO:0000313" key="3">
    <source>
        <dbReference type="Proteomes" id="UP000276133"/>
    </source>
</evidence>
<organism evidence="2 3">
    <name type="scientific">Brachionus plicatilis</name>
    <name type="common">Marine rotifer</name>
    <name type="synonym">Brachionus muelleri</name>
    <dbReference type="NCBI Taxonomy" id="10195"/>
    <lineage>
        <taxon>Eukaryota</taxon>
        <taxon>Metazoa</taxon>
        <taxon>Spiralia</taxon>
        <taxon>Gnathifera</taxon>
        <taxon>Rotifera</taxon>
        <taxon>Eurotatoria</taxon>
        <taxon>Monogononta</taxon>
        <taxon>Pseudotrocha</taxon>
        <taxon>Ploima</taxon>
        <taxon>Brachionidae</taxon>
        <taxon>Brachionus</taxon>
    </lineage>
</organism>
<feature type="transmembrane region" description="Helical" evidence="1">
    <location>
        <begin position="98"/>
        <end position="117"/>
    </location>
</feature>
<comment type="caution">
    <text evidence="2">The sequence shown here is derived from an EMBL/GenBank/DDBJ whole genome shotgun (WGS) entry which is preliminary data.</text>
</comment>
<keyword evidence="2" id="KW-0547">Nucleotide-binding</keyword>
<dbReference type="EMBL" id="REGN01000347">
    <property type="protein sequence ID" value="RNA42597.1"/>
    <property type="molecule type" value="Genomic_DNA"/>
</dbReference>
<reference evidence="2 3" key="1">
    <citation type="journal article" date="2018" name="Sci. Rep.">
        <title>Genomic signatures of local adaptation to the degree of environmental predictability in rotifers.</title>
        <authorList>
            <person name="Franch-Gras L."/>
            <person name="Hahn C."/>
            <person name="Garcia-Roger E.M."/>
            <person name="Carmona M.J."/>
            <person name="Serra M."/>
            <person name="Gomez A."/>
        </authorList>
    </citation>
    <scope>NUCLEOTIDE SEQUENCE [LARGE SCALE GENOMIC DNA]</scope>
    <source>
        <strain evidence="2">HYR1</strain>
    </source>
</reference>
<sequence length="195" mass="22808">MKITFIIILDDLRLYFKMLILFSLSNSIPVYISYLKSIKFVIERLGVQLNLTMLPIFFSIFSMRKFLNYAQLNFIFAYRNEKKNLTKQNEGKKCTQQAVFIFELTVPLVLFLIMFAIRTNQKAKPIDTVYFEAWPLPSAGFIPLMQSFCRPENGIRNDNGFIEYPNSTSIEMMLHTCGQKIRKLHKIQLSNSSTF</sequence>
<gene>
    <name evidence="2" type="ORF">BpHYR1_015793</name>
</gene>
<keyword evidence="1" id="KW-0472">Membrane</keyword>
<feature type="transmembrane region" description="Helical" evidence="1">
    <location>
        <begin position="12"/>
        <end position="34"/>
    </location>
</feature>
<keyword evidence="2" id="KW-0067">ATP-binding</keyword>
<dbReference type="STRING" id="10195.A0A3M7T3U4"/>
<keyword evidence="1" id="KW-0812">Transmembrane</keyword>
<keyword evidence="3" id="KW-1185">Reference proteome</keyword>
<evidence type="ECO:0000313" key="2">
    <source>
        <dbReference type="EMBL" id="RNA42597.1"/>
    </source>
</evidence>
<name>A0A3M7T3U4_BRAPC</name>
<dbReference type="GO" id="GO:0005524">
    <property type="term" value="F:ATP binding"/>
    <property type="evidence" value="ECO:0007669"/>
    <property type="project" value="UniProtKB-KW"/>
</dbReference>
<accession>A0A3M7T3U4</accession>
<evidence type="ECO:0000256" key="1">
    <source>
        <dbReference type="SAM" id="Phobius"/>
    </source>
</evidence>